<dbReference type="EMBL" id="CALNXJ010000016">
    <property type="protein sequence ID" value="CAH3117469.1"/>
    <property type="molecule type" value="Genomic_DNA"/>
</dbReference>
<proteinExistence type="predicted"/>
<protein>
    <recommendedName>
        <fullName evidence="3">DDE Tnp4 domain-containing protein</fullName>
    </recommendedName>
</protein>
<evidence type="ECO:0008006" key="3">
    <source>
        <dbReference type="Google" id="ProtNLM"/>
    </source>
</evidence>
<keyword evidence="2" id="KW-1185">Reference proteome</keyword>
<gene>
    <name evidence="1" type="ORF">PMEA_00007501</name>
</gene>
<evidence type="ECO:0000313" key="1">
    <source>
        <dbReference type="EMBL" id="CAH3117469.1"/>
    </source>
</evidence>
<name>A0AAU9WKP7_9CNID</name>
<dbReference type="AlphaFoldDB" id="A0AAU9WKP7"/>
<organism evidence="1 2">
    <name type="scientific">Pocillopora meandrina</name>
    <dbReference type="NCBI Taxonomy" id="46732"/>
    <lineage>
        <taxon>Eukaryota</taxon>
        <taxon>Metazoa</taxon>
        <taxon>Cnidaria</taxon>
        <taxon>Anthozoa</taxon>
        <taxon>Hexacorallia</taxon>
        <taxon>Scleractinia</taxon>
        <taxon>Astrocoeniina</taxon>
        <taxon>Pocilloporidae</taxon>
        <taxon>Pocillopora</taxon>
    </lineage>
</organism>
<dbReference type="Proteomes" id="UP001159428">
    <property type="component" value="Unassembled WGS sequence"/>
</dbReference>
<comment type="caution">
    <text evidence="1">The sequence shown here is derived from an EMBL/GenBank/DDBJ whole genome shotgun (WGS) entry which is preliminary data.</text>
</comment>
<evidence type="ECO:0000313" key="2">
    <source>
        <dbReference type="Proteomes" id="UP001159428"/>
    </source>
</evidence>
<feature type="non-terminal residue" evidence="1">
    <location>
        <position position="78"/>
    </location>
</feature>
<sequence length="78" mass="8889">MMGVSKSTEIECCHEFVHGLNSLQKFPITRQDAMEKIEGFSVVATIDGTHIPIKAPKNSHEDYFNQKHFYSYVMLAVI</sequence>
<reference evidence="1 2" key="1">
    <citation type="submission" date="2022-05" db="EMBL/GenBank/DDBJ databases">
        <authorList>
            <consortium name="Genoscope - CEA"/>
            <person name="William W."/>
        </authorList>
    </citation>
    <scope>NUCLEOTIDE SEQUENCE [LARGE SCALE GENOMIC DNA]</scope>
</reference>
<accession>A0AAU9WKP7</accession>